<proteinExistence type="inferred from homology"/>
<dbReference type="GO" id="GO:0004518">
    <property type="term" value="F:nuclease activity"/>
    <property type="evidence" value="ECO:0007669"/>
    <property type="project" value="InterPro"/>
</dbReference>
<evidence type="ECO:0000256" key="5">
    <source>
        <dbReference type="ARBA" id="ARBA00022776"/>
    </source>
</evidence>
<dbReference type="InterPro" id="IPR033310">
    <property type="entry name" value="Mms4/EME1/EME2"/>
</dbReference>
<gene>
    <name evidence="12" type="ORF">TRITD_2Av1G276100</name>
</gene>
<organism evidence="12 13">
    <name type="scientific">Triticum turgidum subsp. durum</name>
    <name type="common">Durum wheat</name>
    <name type="synonym">Triticum durum</name>
    <dbReference type="NCBI Taxonomy" id="4567"/>
    <lineage>
        <taxon>Eukaryota</taxon>
        <taxon>Viridiplantae</taxon>
        <taxon>Streptophyta</taxon>
        <taxon>Embryophyta</taxon>
        <taxon>Tracheophyta</taxon>
        <taxon>Spermatophyta</taxon>
        <taxon>Magnoliopsida</taxon>
        <taxon>Liliopsida</taxon>
        <taxon>Poales</taxon>
        <taxon>Poaceae</taxon>
        <taxon>BOP clade</taxon>
        <taxon>Pooideae</taxon>
        <taxon>Triticodae</taxon>
        <taxon>Triticeae</taxon>
        <taxon>Triticinae</taxon>
        <taxon>Triticum</taxon>
    </lineage>
</organism>
<dbReference type="EMBL" id="LT934113">
    <property type="protein sequence ID" value="VAH37911.1"/>
    <property type="molecule type" value="Genomic_DNA"/>
</dbReference>
<keyword evidence="3" id="KW-0132">Cell division</keyword>
<evidence type="ECO:0000256" key="8">
    <source>
        <dbReference type="ARBA" id="ARBA00023242"/>
    </source>
</evidence>
<evidence type="ECO:0000256" key="6">
    <source>
        <dbReference type="ARBA" id="ARBA00023172"/>
    </source>
</evidence>
<reference evidence="12 13" key="1">
    <citation type="submission" date="2017-09" db="EMBL/GenBank/DDBJ databases">
        <authorList>
            <consortium name="International Durum Wheat Genome Sequencing Consortium (IDWGSC)"/>
            <person name="Milanesi L."/>
        </authorList>
    </citation>
    <scope>NUCLEOTIDE SEQUENCE [LARGE SCALE GENOMIC DNA]</scope>
    <source>
        <strain evidence="13">cv. Svevo</strain>
    </source>
</reference>
<dbReference type="InterPro" id="IPR042530">
    <property type="entry name" value="EME1/EME2_C"/>
</dbReference>
<dbReference type="CDD" id="cd20083">
    <property type="entry name" value="XPF_nuclease_EME"/>
    <property type="match status" value="1"/>
</dbReference>
<name>A0A9R1P6V0_TRITD</name>
<dbReference type="Proteomes" id="UP000324705">
    <property type="component" value="Chromosome 2A"/>
</dbReference>
<evidence type="ECO:0000256" key="2">
    <source>
        <dbReference type="ARBA" id="ARBA00005313"/>
    </source>
</evidence>
<dbReference type="GO" id="GO:0005634">
    <property type="term" value="C:nucleus"/>
    <property type="evidence" value="ECO:0007669"/>
    <property type="project" value="UniProtKB-SubCell"/>
</dbReference>
<keyword evidence="9" id="KW-0175">Coiled coil</keyword>
<evidence type="ECO:0000259" key="11">
    <source>
        <dbReference type="Pfam" id="PF02732"/>
    </source>
</evidence>
<evidence type="ECO:0000256" key="3">
    <source>
        <dbReference type="ARBA" id="ARBA00022618"/>
    </source>
</evidence>
<comment type="similarity">
    <text evidence="2">Belongs to the EME1/MMS4 family.</text>
</comment>
<keyword evidence="5" id="KW-0498">Mitosis</keyword>
<dbReference type="GO" id="GO:0003677">
    <property type="term" value="F:DNA binding"/>
    <property type="evidence" value="ECO:0007669"/>
    <property type="project" value="InterPro"/>
</dbReference>
<dbReference type="Pfam" id="PF02732">
    <property type="entry name" value="ERCC4"/>
    <property type="match status" value="1"/>
</dbReference>
<evidence type="ECO:0000256" key="1">
    <source>
        <dbReference type="ARBA" id="ARBA00004123"/>
    </source>
</evidence>
<dbReference type="Gramene" id="TRITD2Av1G276100.3">
    <property type="protein sequence ID" value="TRITD2Av1G276100.3"/>
    <property type="gene ID" value="TRITD2Av1G276100"/>
</dbReference>
<sequence length="599" mass="66360">MAPQAPVVEIIDDDDDDGVGVAASPPALLSGRRSRATPPPAAADDSPDFLGAFSPSPPAPKRRATPSTAAALDSPDWLGAFSPSPPAPKRRATPSPAAALDSLDFLDAFTRSPPVPKRRAPASATPIVLDDDTPPPPRRRPSPTPILLLDDTPPSPFAPEIPDIAVAATPPAYATPRSTGSSSVPGSSSTGRAHESSGASCPISLDSDDELDDFGSTTEPLVKLILPCGNSSPQEQDDDNMEENAPPIKERKGQKRLNKEEKDKMIEEKKRQREVWLEKRLQKEANKIQQAEKKKSAKEKAEWASGKRALESIVAKIDSKVIETGSIGGALLTMFSEKKLSYQVERNPMRGSILWKMVSPNDQEPALEPYILFVLQAEEFCDLISSGKFLDHVLKARSLYPTFTICYVTHKLMKYIYDREQSQYKNSDSSNRWKRPPVEQVLCKLVTHYDRVHSKDCADEDQLAEHVVRLTTSLAKCKFRKQLSWLSVQTNGVIVPNDFVNKDQLKKDTWFMSLLAIPKVKPKLALAIWKKYGTMRSLLNVYMDPNKSNREKELLLKDLKYEDSLGEESKKVGPVYSRRVYRMLMAENGAMEAEEAVKS</sequence>
<evidence type="ECO:0000313" key="12">
    <source>
        <dbReference type="EMBL" id="VAH37911.1"/>
    </source>
</evidence>
<dbReference type="GO" id="GO:0051301">
    <property type="term" value="P:cell division"/>
    <property type="evidence" value="ECO:0007669"/>
    <property type="project" value="UniProtKB-KW"/>
</dbReference>
<dbReference type="GO" id="GO:0006310">
    <property type="term" value="P:DNA recombination"/>
    <property type="evidence" value="ECO:0007669"/>
    <property type="project" value="UniProtKB-KW"/>
</dbReference>
<keyword evidence="5" id="KW-0131">Cell cycle</keyword>
<dbReference type="PANTHER" id="PTHR21077:SF8">
    <property type="entry name" value="ERCC4 DOMAIN-CONTAINING PROTEIN"/>
    <property type="match status" value="1"/>
</dbReference>
<evidence type="ECO:0000256" key="4">
    <source>
        <dbReference type="ARBA" id="ARBA00022763"/>
    </source>
</evidence>
<feature type="region of interest" description="Disordered" evidence="10">
    <location>
        <begin position="1"/>
        <end position="262"/>
    </location>
</feature>
<evidence type="ECO:0000313" key="13">
    <source>
        <dbReference type="Proteomes" id="UP000324705"/>
    </source>
</evidence>
<keyword evidence="13" id="KW-1185">Reference proteome</keyword>
<keyword evidence="6" id="KW-0233">DNA recombination</keyword>
<keyword evidence="8" id="KW-0539">Nucleus</keyword>
<evidence type="ECO:0000256" key="9">
    <source>
        <dbReference type="SAM" id="Coils"/>
    </source>
</evidence>
<keyword evidence="4" id="KW-0227">DNA damage</keyword>
<evidence type="ECO:0000256" key="10">
    <source>
        <dbReference type="SAM" id="MobiDB-lite"/>
    </source>
</evidence>
<dbReference type="Pfam" id="PF21292">
    <property type="entry name" value="EME1-MUS81_C"/>
    <property type="match status" value="1"/>
</dbReference>
<feature type="compositionally biased region" description="Low complexity" evidence="10">
    <location>
        <begin position="97"/>
        <end position="109"/>
    </location>
</feature>
<feature type="coiled-coil region" evidence="9">
    <location>
        <begin position="274"/>
        <end position="301"/>
    </location>
</feature>
<dbReference type="AlphaFoldDB" id="A0A9R1P6V0"/>
<feature type="compositionally biased region" description="Low complexity" evidence="10">
    <location>
        <begin position="165"/>
        <end position="191"/>
    </location>
</feature>
<dbReference type="PANTHER" id="PTHR21077">
    <property type="entry name" value="EME1 PROTEIN"/>
    <property type="match status" value="1"/>
</dbReference>
<dbReference type="GO" id="GO:0006281">
    <property type="term" value="P:DNA repair"/>
    <property type="evidence" value="ECO:0007669"/>
    <property type="project" value="UniProtKB-KW"/>
</dbReference>
<protein>
    <recommendedName>
        <fullName evidence="11">ERCC4 domain-containing protein</fullName>
    </recommendedName>
</protein>
<comment type="subcellular location">
    <subcellularLocation>
        <location evidence="1">Nucleus</location>
    </subcellularLocation>
</comment>
<dbReference type="InterPro" id="IPR047524">
    <property type="entry name" value="XPF_nuclease_EME1_plant/arthr"/>
</dbReference>
<accession>A0A9R1P6V0</accession>
<dbReference type="Gene3D" id="1.10.150.670">
    <property type="entry name" value="Crossover junction endonuclease EME1, DNA-binding domain"/>
    <property type="match status" value="1"/>
</dbReference>
<evidence type="ECO:0000256" key="7">
    <source>
        <dbReference type="ARBA" id="ARBA00023204"/>
    </source>
</evidence>
<keyword evidence="7" id="KW-0234">DNA repair</keyword>
<dbReference type="InterPro" id="IPR006166">
    <property type="entry name" value="ERCC4_domain"/>
</dbReference>
<feature type="domain" description="ERCC4" evidence="11">
    <location>
        <begin position="317"/>
        <end position="470"/>
    </location>
</feature>
<dbReference type="GO" id="GO:0048476">
    <property type="term" value="C:Holliday junction resolvase complex"/>
    <property type="evidence" value="ECO:0007669"/>
    <property type="project" value="InterPro"/>
</dbReference>
<dbReference type="Gene3D" id="3.40.50.10130">
    <property type="match status" value="1"/>
</dbReference>